<sequence length="259" mass="28638">MPYRKVEESELVVGEDYVLTHVGCKPKTGNNGTTFVQGKKTLPYSGTTYNAVVETCERVETPPGSMGALERAYKTWLRINPPAVYDWGRRSSMSHVNHGVKPSDYVRRAFYAGRTPAGAHIFTQERSVGSKKAVDFVPVNVAATKSDGFGHMVSAHGNGLSVGPGGHWVVWEDFGQWPGEAAAHAAAANRNAANGNNGANRNVPMGNLLNMNRPRMPNANNATRKGRENWYKQHNREQELKGLFGGGRRRRSTRRRRTY</sequence>
<reference evidence="2" key="1">
    <citation type="journal article" date="2020" name="Nature">
        <title>Giant virus diversity and host interactions through global metagenomics.</title>
        <authorList>
            <person name="Schulz F."/>
            <person name="Roux S."/>
            <person name="Paez-Espino D."/>
            <person name="Jungbluth S."/>
            <person name="Walsh D.A."/>
            <person name="Denef V.J."/>
            <person name="McMahon K.D."/>
            <person name="Konstantinidis K.T."/>
            <person name="Eloe-Fadrosh E.A."/>
            <person name="Kyrpides N.C."/>
            <person name="Woyke T."/>
        </authorList>
    </citation>
    <scope>NUCLEOTIDE SEQUENCE</scope>
    <source>
        <strain evidence="2">GVMAG-M-3300023174-57</strain>
    </source>
</reference>
<evidence type="ECO:0000313" key="2">
    <source>
        <dbReference type="EMBL" id="QHT19330.1"/>
    </source>
</evidence>
<feature type="region of interest" description="Disordered" evidence="1">
    <location>
        <begin position="228"/>
        <end position="259"/>
    </location>
</feature>
<feature type="compositionally biased region" description="Basic and acidic residues" evidence="1">
    <location>
        <begin position="228"/>
        <end position="240"/>
    </location>
</feature>
<proteinExistence type="predicted"/>
<feature type="compositionally biased region" description="Basic residues" evidence="1">
    <location>
        <begin position="247"/>
        <end position="259"/>
    </location>
</feature>
<name>A0A6C0DSJ7_9ZZZZ</name>
<protein>
    <submittedName>
        <fullName evidence="2">Uncharacterized protein</fullName>
    </submittedName>
</protein>
<accession>A0A6C0DSJ7</accession>
<evidence type="ECO:0000256" key="1">
    <source>
        <dbReference type="SAM" id="MobiDB-lite"/>
    </source>
</evidence>
<dbReference type="AlphaFoldDB" id="A0A6C0DSJ7"/>
<dbReference type="EMBL" id="MN739664">
    <property type="protein sequence ID" value="QHT19330.1"/>
    <property type="molecule type" value="Genomic_DNA"/>
</dbReference>
<organism evidence="2">
    <name type="scientific">viral metagenome</name>
    <dbReference type="NCBI Taxonomy" id="1070528"/>
    <lineage>
        <taxon>unclassified sequences</taxon>
        <taxon>metagenomes</taxon>
        <taxon>organismal metagenomes</taxon>
    </lineage>
</organism>